<dbReference type="Pfam" id="PF00239">
    <property type="entry name" value="Resolvase"/>
    <property type="match status" value="1"/>
</dbReference>
<dbReference type="InterPro" id="IPR050639">
    <property type="entry name" value="SSR_resolvase"/>
</dbReference>
<dbReference type="InterPro" id="IPR011109">
    <property type="entry name" value="DNA_bind_recombinase_dom"/>
</dbReference>
<organism evidence="9 10">
    <name type="scientific">Carnobacterium maltaromaticum</name>
    <name type="common">Carnobacterium piscicola</name>
    <dbReference type="NCBI Taxonomy" id="2751"/>
    <lineage>
        <taxon>Bacteria</taxon>
        <taxon>Bacillati</taxon>
        <taxon>Bacillota</taxon>
        <taxon>Bacilli</taxon>
        <taxon>Lactobacillales</taxon>
        <taxon>Carnobacteriaceae</taxon>
        <taxon>Carnobacterium</taxon>
    </lineage>
</organism>
<evidence type="ECO:0000256" key="5">
    <source>
        <dbReference type="PROSITE-ProRule" id="PRU10137"/>
    </source>
</evidence>
<evidence type="ECO:0000256" key="3">
    <source>
        <dbReference type="ARBA" id="ARBA00023172"/>
    </source>
</evidence>
<dbReference type="GO" id="GO:0015074">
    <property type="term" value="P:DNA integration"/>
    <property type="evidence" value="ECO:0007669"/>
    <property type="project" value="UniProtKB-KW"/>
</dbReference>
<evidence type="ECO:0000256" key="4">
    <source>
        <dbReference type="PIRSR" id="PIRSR606118-50"/>
    </source>
</evidence>
<dbReference type="EMBL" id="JAVBVO010000004">
    <property type="protein sequence ID" value="MDZ5759856.1"/>
    <property type="molecule type" value="Genomic_DNA"/>
</dbReference>
<dbReference type="Gene3D" id="3.40.50.1390">
    <property type="entry name" value="Resolvase, N-terminal catalytic domain"/>
    <property type="match status" value="1"/>
</dbReference>
<dbReference type="Pfam" id="PF13408">
    <property type="entry name" value="Zn_ribbon_recom"/>
    <property type="match status" value="1"/>
</dbReference>
<dbReference type="AlphaFoldDB" id="A0AAW9K543"/>
<dbReference type="InterPro" id="IPR006118">
    <property type="entry name" value="Recombinase_CS"/>
</dbReference>
<dbReference type="GO" id="GO:0000150">
    <property type="term" value="F:DNA strand exchange activity"/>
    <property type="evidence" value="ECO:0007669"/>
    <property type="project" value="InterPro"/>
</dbReference>
<keyword evidence="2" id="KW-0238">DNA-binding</keyword>
<feature type="domain" description="Resolvase/invertase-type recombinase catalytic" evidence="7">
    <location>
        <begin position="9"/>
        <end position="162"/>
    </location>
</feature>
<dbReference type="RefSeq" id="WP_322809465.1">
    <property type="nucleotide sequence ID" value="NZ_JAVBVO010000004.1"/>
</dbReference>
<dbReference type="GO" id="GO:0003677">
    <property type="term" value="F:DNA binding"/>
    <property type="evidence" value="ECO:0007669"/>
    <property type="project" value="UniProtKB-KW"/>
</dbReference>
<dbReference type="Gene3D" id="3.90.1750.20">
    <property type="entry name" value="Putative Large Serine Recombinase, Chain B, Domain 2"/>
    <property type="match status" value="1"/>
</dbReference>
<evidence type="ECO:0000256" key="2">
    <source>
        <dbReference type="ARBA" id="ARBA00023125"/>
    </source>
</evidence>
<evidence type="ECO:0000259" key="7">
    <source>
        <dbReference type="PROSITE" id="PS51736"/>
    </source>
</evidence>
<reference evidence="9" key="1">
    <citation type="submission" date="2023-08" db="EMBL/GenBank/DDBJ databases">
        <title>Genomic characterization of piscicolin 126 produced by Carnobacterium maltaromaticum CM22 strain isolated from salmon (Salmo salar).</title>
        <authorList>
            <person name="Gonzalez-Gragera E."/>
            <person name="Garcia-Lopez J.D."/>
            <person name="Teso-Perez C."/>
            <person name="Gimenez-Hernandez I."/>
            <person name="Peralta-Sanchez J.M."/>
            <person name="Valdivia E."/>
            <person name="Montalban-Lopez M."/>
            <person name="Martin-Platero A.M."/>
            <person name="Banos A."/>
            <person name="Martinez-Bueno M."/>
        </authorList>
    </citation>
    <scope>NUCLEOTIDE SEQUENCE</scope>
    <source>
        <strain evidence="9">CM22</strain>
    </source>
</reference>
<gene>
    <name evidence="9" type="ORF">RAK27_14435</name>
</gene>
<proteinExistence type="predicted"/>
<dbReference type="Proteomes" id="UP001290462">
    <property type="component" value="Unassembled WGS sequence"/>
</dbReference>
<evidence type="ECO:0000313" key="10">
    <source>
        <dbReference type="Proteomes" id="UP001290462"/>
    </source>
</evidence>
<dbReference type="CDD" id="cd00338">
    <property type="entry name" value="Ser_Recombinase"/>
    <property type="match status" value="1"/>
</dbReference>
<accession>A0AAW9K543</accession>
<evidence type="ECO:0000259" key="8">
    <source>
        <dbReference type="PROSITE" id="PS51737"/>
    </source>
</evidence>
<dbReference type="InterPro" id="IPR038109">
    <property type="entry name" value="DNA_bind_recomb_sf"/>
</dbReference>
<dbReference type="PANTHER" id="PTHR30461:SF23">
    <property type="entry name" value="DNA RECOMBINASE-RELATED"/>
    <property type="match status" value="1"/>
</dbReference>
<sequence>MEEPIERKRVAGYIRVSTEEQAEEGYSLDAQRENILRFCDQHHYELVDVYADEGISGKTIEKRPGIKCLMADASKNKFDLVVVWKLTRLGRSIKDVLGIAELLFANNVEFRSISENFDISTSTGRLMFQMLGVFGEFERNQISENVSMAMTSLVKHKKRFAGGRMLGYVSAVDEKGVKILQIEPNEAEIVRLIFGQYLQGKGYRAIANFLNKQGYQTVKGNSFTTIAVKGILMNPTYAGYLRYGKYINWEEKRRKGLNPHPIQVEGSHEPIIEKEVYHHIQEKLKVNHAQPKWTHSGENVLTGLLKCPECGAPMAASNTTNTLKDGTKKRMRYYSCSVFRSKGSSICHANSIRAEVAETFVEERLKEVVLLPAHLKEIIKGLNKELKEQRAPLELEQKVVQQQEQDIQAKITKWKSLINDTPELAKELEARMKELEIELAVTRQRRQTITSFLEKEGVQLNPAEVEKMLHYMNALLDGKSKKDIKAIYRTFIESITFNKETKGDIQIRMLFDAPIINQLNQVYQAGGTSQVGVSPVSLSSPIQITV</sequence>
<dbReference type="Pfam" id="PF07508">
    <property type="entry name" value="Recombinase"/>
    <property type="match status" value="1"/>
</dbReference>
<dbReference type="PROSITE" id="PS51736">
    <property type="entry name" value="RECOMBINASES_3"/>
    <property type="match status" value="1"/>
</dbReference>
<dbReference type="PROSITE" id="PS00397">
    <property type="entry name" value="RECOMBINASES_1"/>
    <property type="match status" value="1"/>
</dbReference>
<feature type="active site" description="O-(5'-phospho-DNA)-serine intermediate" evidence="4 5">
    <location>
        <position position="17"/>
    </location>
</feature>
<dbReference type="InterPro" id="IPR036162">
    <property type="entry name" value="Resolvase-like_N_sf"/>
</dbReference>
<comment type="caution">
    <text evidence="9">The sequence shown here is derived from an EMBL/GenBank/DDBJ whole genome shotgun (WGS) entry which is preliminary data.</text>
</comment>
<feature type="domain" description="Recombinase" evidence="8">
    <location>
        <begin position="165"/>
        <end position="290"/>
    </location>
</feature>
<evidence type="ECO:0000256" key="1">
    <source>
        <dbReference type="ARBA" id="ARBA00022908"/>
    </source>
</evidence>
<evidence type="ECO:0000256" key="6">
    <source>
        <dbReference type="SAM" id="Coils"/>
    </source>
</evidence>
<dbReference type="SMART" id="SM00857">
    <property type="entry name" value="Resolvase"/>
    <property type="match status" value="1"/>
</dbReference>
<dbReference type="PROSITE" id="PS51737">
    <property type="entry name" value="RECOMBINASE_DNA_BIND"/>
    <property type="match status" value="1"/>
</dbReference>
<feature type="coiled-coil region" evidence="6">
    <location>
        <begin position="418"/>
        <end position="445"/>
    </location>
</feature>
<evidence type="ECO:0000313" key="9">
    <source>
        <dbReference type="EMBL" id="MDZ5759856.1"/>
    </source>
</evidence>
<dbReference type="PANTHER" id="PTHR30461">
    <property type="entry name" value="DNA-INVERTASE FROM LAMBDOID PROPHAGE"/>
    <property type="match status" value="1"/>
</dbReference>
<dbReference type="SUPFAM" id="SSF53041">
    <property type="entry name" value="Resolvase-like"/>
    <property type="match status" value="1"/>
</dbReference>
<dbReference type="InterPro" id="IPR006119">
    <property type="entry name" value="Resolv_N"/>
</dbReference>
<name>A0AAW9K543_CARML</name>
<keyword evidence="6" id="KW-0175">Coiled coil</keyword>
<dbReference type="InterPro" id="IPR025827">
    <property type="entry name" value="Zn_ribbon_recom_dom"/>
</dbReference>
<keyword evidence="1" id="KW-0229">DNA integration</keyword>
<protein>
    <submittedName>
        <fullName evidence="9">Recombinase family protein</fullName>
    </submittedName>
</protein>
<keyword evidence="3" id="KW-0233">DNA recombination</keyword>